<comment type="caution">
    <text evidence="6">The sequence shown here is derived from an EMBL/GenBank/DDBJ whole genome shotgun (WGS) entry which is preliminary data.</text>
</comment>
<evidence type="ECO:0000313" key="6">
    <source>
        <dbReference type="EMBL" id="GCC42934.1"/>
    </source>
</evidence>
<protein>
    <submittedName>
        <fullName evidence="6">Uncharacterized protein</fullName>
    </submittedName>
</protein>
<keyword evidence="3" id="KW-0202">Cytokine</keyword>
<keyword evidence="4" id="KW-0964">Secreted</keyword>
<feature type="region of interest" description="Disordered" evidence="5">
    <location>
        <begin position="1"/>
        <end position="43"/>
    </location>
</feature>
<dbReference type="PANTHER" id="PTHR21353:SF8">
    <property type="entry name" value="CARDIOTROPHIN-2"/>
    <property type="match status" value="1"/>
</dbReference>
<dbReference type="AlphaFoldDB" id="A0A401TJX0"/>
<dbReference type="GO" id="GO:0005125">
    <property type="term" value="F:cytokine activity"/>
    <property type="evidence" value="ECO:0007669"/>
    <property type="project" value="UniProtKB-KW"/>
</dbReference>
<gene>
    <name evidence="6" type="ORF">chiPu_0027265</name>
</gene>
<dbReference type="InterPro" id="IPR009079">
    <property type="entry name" value="4_helix_cytokine-like_core"/>
</dbReference>
<evidence type="ECO:0000256" key="1">
    <source>
        <dbReference type="ARBA" id="ARBA00004613"/>
    </source>
</evidence>
<dbReference type="InterPro" id="IPR010681">
    <property type="entry name" value="PRF/CT"/>
</dbReference>
<evidence type="ECO:0000256" key="4">
    <source>
        <dbReference type="ARBA" id="ARBA00022525"/>
    </source>
</evidence>
<dbReference type="PANTHER" id="PTHR21353">
    <property type="match status" value="1"/>
</dbReference>
<proteinExistence type="inferred from homology"/>
<sequence length="160" mass="17323">MELQGFGDGPPGMPGPHLRLPAPPGPDGEDWEPNRRLRQHRSASRQLAALLGRVLGDQRGLNETRQHLHQQLQLAITGLQGLDANLGHVLTSLGTGQGQEEGQEVEESDGPAQGPSSQASGTAHWEAKVDGYHIVAHYTHWLGRAAEDLARLKEHLKPEA</sequence>
<dbReference type="Proteomes" id="UP000287033">
    <property type="component" value="Unassembled WGS sequence"/>
</dbReference>
<dbReference type="SUPFAM" id="SSF47266">
    <property type="entry name" value="4-helical cytokines"/>
    <property type="match status" value="1"/>
</dbReference>
<dbReference type="GO" id="GO:0007166">
    <property type="term" value="P:cell surface receptor signaling pathway"/>
    <property type="evidence" value="ECO:0007669"/>
    <property type="project" value="TreeGrafter"/>
</dbReference>
<dbReference type="SMR" id="A0A401TJX0"/>
<dbReference type="GO" id="GO:0005615">
    <property type="term" value="C:extracellular space"/>
    <property type="evidence" value="ECO:0007669"/>
    <property type="project" value="UniProtKB-KW"/>
</dbReference>
<evidence type="ECO:0000256" key="3">
    <source>
        <dbReference type="ARBA" id="ARBA00022514"/>
    </source>
</evidence>
<dbReference type="Gene3D" id="1.20.1250.10">
    <property type="match status" value="1"/>
</dbReference>
<name>A0A401TJX0_CHIPU</name>
<comment type="subcellular location">
    <subcellularLocation>
        <location evidence="1">Secreted</location>
    </subcellularLocation>
</comment>
<dbReference type="EMBL" id="BEZZ01099253">
    <property type="protein sequence ID" value="GCC42934.1"/>
    <property type="molecule type" value="Genomic_DNA"/>
</dbReference>
<dbReference type="OrthoDB" id="10438957at2759"/>
<evidence type="ECO:0000313" key="7">
    <source>
        <dbReference type="Proteomes" id="UP000287033"/>
    </source>
</evidence>
<keyword evidence="7" id="KW-1185">Reference proteome</keyword>
<reference evidence="6 7" key="1">
    <citation type="journal article" date="2018" name="Nat. Ecol. Evol.">
        <title>Shark genomes provide insights into elasmobranch evolution and the origin of vertebrates.</title>
        <authorList>
            <person name="Hara Y"/>
            <person name="Yamaguchi K"/>
            <person name="Onimaru K"/>
            <person name="Kadota M"/>
            <person name="Koyanagi M"/>
            <person name="Keeley SD"/>
            <person name="Tatsumi K"/>
            <person name="Tanaka K"/>
            <person name="Motone F"/>
            <person name="Kageyama Y"/>
            <person name="Nozu R"/>
            <person name="Adachi N"/>
            <person name="Nishimura O"/>
            <person name="Nakagawa R"/>
            <person name="Tanegashima C"/>
            <person name="Kiyatake I"/>
            <person name="Matsumoto R"/>
            <person name="Murakumo K"/>
            <person name="Nishida K"/>
            <person name="Terakita A"/>
            <person name="Kuratani S"/>
            <person name="Sato K"/>
            <person name="Hyodo S Kuraku.S."/>
        </authorList>
    </citation>
    <scope>NUCLEOTIDE SEQUENCE [LARGE SCALE GENOMIC DNA]</scope>
</reference>
<feature type="region of interest" description="Disordered" evidence="5">
    <location>
        <begin position="91"/>
        <end position="123"/>
    </location>
</feature>
<comment type="similarity">
    <text evidence="2">Belongs to the IL-6 superfamily.</text>
</comment>
<evidence type="ECO:0000256" key="5">
    <source>
        <dbReference type="SAM" id="MobiDB-lite"/>
    </source>
</evidence>
<feature type="compositionally biased region" description="Gly residues" evidence="5">
    <location>
        <begin position="1"/>
        <end position="10"/>
    </location>
</feature>
<evidence type="ECO:0000256" key="2">
    <source>
        <dbReference type="ARBA" id="ARBA00007432"/>
    </source>
</evidence>
<accession>A0A401TJX0</accession>
<organism evidence="6 7">
    <name type="scientific">Chiloscyllium punctatum</name>
    <name type="common">Brownbanded bambooshark</name>
    <name type="synonym">Hemiscyllium punctatum</name>
    <dbReference type="NCBI Taxonomy" id="137246"/>
    <lineage>
        <taxon>Eukaryota</taxon>
        <taxon>Metazoa</taxon>
        <taxon>Chordata</taxon>
        <taxon>Craniata</taxon>
        <taxon>Vertebrata</taxon>
        <taxon>Chondrichthyes</taxon>
        <taxon>Elasmobranchii</taxon>
        <taxon>Galeomorphii</taxon>
        <taxon>Galeoidea</taxon>
        <taxon>Orectolobiformes</taxon>
        <taxon>Hemiscylliidae</taxon>
        <taxon>Chiloscyllium</taxon>
    </lineage>
</organism>